<evidence type="ECO:0000313" key="3">
    <source>
        <dbReference type="Proteomes" id="UP000827092"/>
    </source>
</evidence>
<organism evidence="2 3">
    <name type="scientific">Oedothorax gibbosus</name>
    <dbReference type="NCBI Taxonomy" id="931172"/>
    <lineage>
        <taxon>Eukaryota</taxon>
        <taxon>Metazoa</taxon>
        <taxon>Ecdysozoa</taxon>
        <taxon>Arthropoda</taxon>
        <taxon>Chelicerata</taxon>
        <taxon>Arachnida</taxon>
        <taxon>Araneae</taxon>
        <taxon>Araneomorphae</taxon>
        <taxon>Entelegynae</taxon>
        <taxon>Araneoidea</taxon>
        <taxon>Linyphiidae</taxon>
        <taxon>Erigoninae</taxon>
        <taxon>Oedothorax</taxon>
    </lineage>
</organism>
<accession>A0AAV6TDJ7</accession>
<gene>
    <name evidence="2" type="ORF">JTE90_012247</name>
</gene>
<evidence type="ECO:0000313" key="2">
    <source>
        <dbReference type="EMBL" id="KAG8155667.1"/>
    </source>
</evidence>
<reference evidence="2 3" key="1">
    <citation type="journal article" date="2022" name="Nat. Ecol. Evol.">
        <title>A masculinizing supergene underlies an exaggerated male reproductive morph in a spider.</title>
        <authorList>
            <person name="Hendrickx F."/>
            <person name="De Corte Z."/>
            <person name="Sonet G."/>
            <person name="Van Belleghem S.M."/>
            <person name="Kostlbacher S."/>
            <person name="Vangestel C."/>
        </authorList>
    </citation>
    <scope>NUCLEOTIDE SEQUENCE [LARGE SCALE GENOMIC DNA]</scope>
    <source>
        <strain evidence="2">W744_W776</strain>
    </source>
</reference>
<name>A0AAV6TDJ7_9ARAC</name>
<dbReference type="Proteomes" id="UP000827092">
    <property type="component" value="Unassembled WGS sequence"/>
</dbReference>
<proteinExistence type="predicted"/>
<comment type="caution">
    <text evidence="2">The sequence shown here is derived from an EMBL/GenBank/DDBJ whole genome shotgun (WGS) entry which is preliminary data.</text>
</comment>
<keyword evidence="3" id="KW-1185">Reference proteome</keyword>
<protein>
    <submittedName>
        <fullName evidence="2">Uncharacterized protein</fullName>
    </submittedName>
</protein>
<dbReference type="AlphaFoldDB" id="A0AAV6TDJ7"/>
<evidence type="ECO:0000256" key="1">
    <source>
        <dbReference type="SAM" id="MobiDB-lite"/>
    </source>
</evidence>
<dbReference type="EMBL" id="JAFNEN010007405">
    <property type="protein sequence ID" value="KAG8155667.1"/>
    <property type="molecule type" value="Genomic_DNA"/>
</dbReference>
<feature type="region of interest" description="Disordered" evidence="1">
    <location>
        <begin position="69"/>
        <end position="113"/>
    </location>
</feature>
<sequence>MRLNFPMSASILGGNFGGKTGLLGFDCFSPLDPDLTIKFARQNRYGPPPDFSFGPRPVRACSPSFGPQTWASNSPNFHKGKTGRVPVPPRPAGNGVSRMRPTSPGAGYFHFPRGLNSRPIDRAKF</sequence>